<sequence>MPLDALLRPVARAEEVAFEVRADLRAIEREQWDACFPGEAEGYDYLLAVERSGISDFAFRYVIGSANGRIVAAMPAFLTRYGLETTLDSRRLRDMVMRLRRLWSDFLMLPLACLGSPCTETGYPGFHPDVSVAYRRDLFGRLLATFETYALAAGCSLLALKDIPKPLSDGLTEAIAARGYAEMAGLPTAMLDIDFPDLDGYFARLSAATRKDLRRKLRARQRVRVERRADLGPYQERAMELYSQTRERSDWQFEDLTLAYFEGMLIGMPGRSFVTLYFVENELLATNFLIRNERTLIDKFFCMDVEKGRLFNLYYLSWVYNVEYCIREGLVRYQSGQAYYDNKVRLGSRLGANNMFFRHSNPVAQRALRLAAPYLAIATPGEERLEVV</sequence>
<dbReference type="InterPro" id="IPR007434">
    <property type="entry name" value="FemAB-like"/>
</dbReference>
<name>A0A212L9F7_9HYPH</name>
<dbReference type="InterPro" id="IPR016181">
    <property type="entry name" value="Acyl_CoA_acyltransferase"/>
</dbReference>
<dbReference type="Gene3D" id="3.40.630.30">
    <property type="match status" value="1"/>
</dbReference>
<dbReference type="EMBL" id="FMJD01000005">
    <property type="protein sequence ID" value="SCM74203.1"/>
    <property type="molecule type" value="Genomic_DNA"/>
</dbReference>
<protein>
    <recommendedName>
        <fullName evidence="2">BioF2-like acetyltransferase domain-containing protein</fullName>
    </recommendedName>
</protein>
<dbReference type="AlphaFoldDB" id="A0A212L9F7"/>
<proteinExistence type="predicted"/>
<dbReference type="RefSeq" id="WP_288199685.1">
    <property type="nucleotide sequence ID" value="NZ_LT608334.1"/>
</dbReference>
<gene>
    <name evidence="1" type="ORF">KL86PLE_130128</name>
</gene>
<dbReference type="SUPFAM" id="SSF55729">
    <property type="entry name" value="Acyl-CoA N-acyltransferases (Nat)"/>
    <property type="match status" value="1"/>
</dbReference>
<evidence type="ECO:0000313" key="1">
    <source>
        <dbReference type="EMBL" id="SCM74203.1"/>
    </source>
</evidence>
<dbReference type="Pfam" id="PF04339">
    <property type="entry name" value="FemAB_like"/>
    <property type="match status" value="1"/>
</dbReference>
<accession>A0A212L9F7</accession>
<organism evidence="1">
    <name type="scientific">uncultured Pleomorphomonas sp</name>
    <dbReference type="NCBI Taxonomy" id="442121"/>
    <lineage>
        <taxon>Bacteria</taxon>
        <taxon>Pseudomonadati</taxon>
        <taxon>Pseudomonadota</taxon>
        <taxon>Alphaproteobacteria</taxon>
        <taxon>Hyphomicrobiales</taxon>
        <taxon>Pleomorphomonadaceae</taxon>
        <taxon>Pleomorphomonas</taxon>
        <taxon>environmental samples</taxon>
    </lineage>
</organism>
<reference evidence="1" key="1">
    <citation type="submission" date="2016-08" db="EMBL/GenBank/DDBJ databases">
        <authorList>
            <person name="Seilhamer J.J."/>
        </authorList>
    </citation>
    <scope>NUCLEOTIDE SEQUENCE</scope>
    <source>
        <strain evidence="1">86</strain>
    </source>
</reference>
<evidence type="ECO:0008006" key="2">
    <source>
        <dbReference type="Google" id="ProtNLM"/>
    </source>
</evidence>